<evidence type="ECO:0000256" key="2">
    <source>
        <dbReference type="ARBA" id="ARBA00022448"/>
    </source>
</evidence>
<feature type="transmembrane region" description="Helical" evidence="6">
    <location>
        <begin position="256"/>
        <end position="278"/>
    </location>
</feature>
<evidence type="ECO:0000256" key="4">
    <source>
        <dbReference type="ARBA" id="ARBA00022989"/>
    </source>
</evidence>
<dbReference type="InterPro" id="IPR036259">
    <property type="entry name" value="MFS_trans_sf"/>
</dbReference>
<dbReference type="GO" id="GO:0005886">
    <property type="term" value="C:plasma membrane"/>
    <property type="evidence" value="ECO:0007669"/>
    <property type="project" value="TreeGrafter"/>
</dbReference>
<organism evidence="7 8">
    <name type="scientific">Humitalea rosea</name>
    <dbReference type="NCBI Taxonomy" id="990373"/>
    <lineage>
        <taxon>Bacteria</taxon>
        <taxon>Pseudomonadati</taxon>
        <taxon>Pseudomonadota</taxon>
        <taxon>Alphaproteobacteria</taxon>
        <taxon>Acetobacterales</taxon>
        <taxon>Roseomonadaceae</taxon>
        <taxon>Humitalea</taxon>
    </lineage>
</organism>
<keyword evidence="3 6" id="KW-0812">Transmembrane</keyword>
<dbReference type="GO" id="GO:0012505">
    <property type="term" value="C:endomembrane system"/>
    <property type="evidence" value="ECO:0007669"/>
    <property type="project" value="UniProtKB-SubCell"/>
</dbReference>
<protein>
    <submittedName>
        <fullName evidence="7">MFS transporter</fullName>
    </submittedName>
</protein>
<feature type="transmembrane region" description="Helical" evidence="6">
    <location>
        <begin position="165"/>
        <end position="182"/>
    </location>
</feature>
<sequence>MLLYGLASLVLGLTQGLSNNLITANLQAAQGHFGATVNEVMWLSAAYTATNVTATLLLYKVRSQFGLRRFAEIGLCLMVVVSFAHFLTSDLHSAVGLRAVAGFAGAPLSTLAFLYMLEHLPVQYKLTVGLSFGLLGSQLAVPLARVISPRLLEIGLWHHLDMVELALSLMALALVYLLPLVSPPRVKAFDRVDAVSLPLLVVGMALITIVLSLGRYYWWTEASWLGLCLAGGVGLLTIFVVIELNRARPVVNLHWLTTYDILIFAGSLIVARFVLAVQTTGTVGFFQTLGLQNDQMTTMFWLTLLATAAGYISVAFVNKPENAPAIHTVAMLMIGLGAWMESHATSLTRPHEVYLSQVLITFGGAIFLPSAMSWSLAHVLRTGPQNLLSYIAVFLASMNIGSLLGSAGLGSLVTVREKFHSNHIVESLNLTDPMVVQRLQQYGASQARVLGDAALRSGEGAVMLGQVATREAYVLAYNDMFRVVAIASVGILFLLFLHVLVARLRANAARNQAQAA</sequence>
<keyword evidence="8" id="KW-1185">Reference proteome</keyword>
<accession>A0A2W7HTY7</accession>
<comment type="caution">
    <text evidence="7">The sequence shown here is derived from an EMBL/GenBank/DDBJ whole genome shotgun (WGS) entry which is preliminary data.</text>
</comment>
<name>A0A2W7HTY7_9PROT</name>
<feature type="transmembrane region" description="Helical" evidence="6">
    <location>
        <begin position="387"/>
        <end position="409"/>
    </location>
</feature>
<dbReference type="InterPro" id="IPR011701">
    <property type="entry name" value="MFS"/>
</dbReference>
<feature type="transmembrane region" description="Helical" evidence="6">
    <location>
        <begin position="224"/>
        <end position="244"/>
    </location>
</feature>
<feature type="transmembrane region" description="Helical" evidence="6">
    <location>
        <begin position="480"/>
        <end position="501"/>
    </location>
</feature>
<feature type="transmembrane region" description="Helical" evidence="6">
    <location>
        <begin position="99"/>
        <end position="117"/>
    </location>
</feature>
<dbReference type="Gene3D" id="1.20.1250.20">
    <property type="entry name" value="MFS general substrate transporter like domains"/>
    <property type="match status" value="1"/>
</dbReference>
<feature type="transmembrane region" description="Helical" evidence="6">
    <location>
        <begin position="298"/>
        <end position="317"/>
    </location>
</feature>
<dbReference type="GO" id="GO:0022857">
    <property type="term" value="F:transmembrane transporter activity"/>
    <property type="evidence" value="ECO:0007669"/>
    <property type="project" value="InterPro"/>
</dbReference>
<evidence type="ECO:0000256" key="3">
    <source>
        <dbReference type="ARBA" id="ARBA00022692"/>
    </source>
</evidence>
<evidence type="ECO:0000313" key="7">
    <source>
        <dbReference type="EMBL" id="PZW36937.1"/>
    </source>
</evidence>
<feature type="transmembrane region" description="Helical" evidence="6">
    <location>
        <begin position="324"/>
        <end position="342"/>
    </location>
</feature>
<dbReference type="PANTHER" id="PTHR23501:SF191">
    <property type="entry name" value="VACUOLAR BASIC AMINO ACID TRANSPORTER 4"/>
    <property type="match status" value="1"/>
</dbReference>
<evidence type="ECO:0000313" key="8">
    <source>
        <dbReference type="Proteomes" id="UP000249688"/>
    </source>
</evidence>
<dbReference type="Pfam" id="PF07690">
    <property type="entry name" value="MFS_1"/>
    <property type="match status" value="1"/>
</dbReference>
<dbReference type="Proteomes" id="UP000249688">
    <property type="component" value="Unassembled WGS sequence"/>
</dbReference>
<feature type="transmembrane region" description="Helical" evidence="6">
    <location>
        <begin position="194"/>
        <end position="218"/>
    </location>
</feature>
<feature type="transmembrane region" description="Helical" evidence="6">
    <location>
        <begin position="124"/>
        <end position="145"/>
    </location>
</feature>
<comment type="subcellular location">
    <subcellularLocation>
        <location evidence="1">Endomembrane system</location>
        <topology evidence="1">Multi-pass membrane protein</topology>
    </subcellularLocation>
</comment>
<dbReference type="EMBL" id="QKYU01000052">
    <property type="protein sequence ID" value="PZW36937.1"/>
    <property type="molecule type" value="Genomic_DNA"/>
</dbReference>
<evidence type="ECO:0000256" key="1">
    <source>
        <dbReference type="ARBA" id="ARBA00004127"/>
    </source>
</evidence>
<keyword evidence="4 6" id="KW-1133">Transmembrane helix</keyword>
<gene>
    <name evidence="7" type="ORF">C8P66_1522</name>
</gene>
<dbReference type="SUPFAM" id="SSF103473">
    <property type="entry name" value="MFS general substrate transporter"/>
    <property type="match status" value="1"/>
</dbReference>
<reference evidence="7 8" key="1">
    <citation type="submission" date="2018-06" db="EMBL/GenBank/DDBJ databases">
        <title>Genomic Encyclopedia of Archaeal and Bacterial Type Strains, Phase II (KMG-II): from individual species to whole genera.</title>
        <authorList>
            <person name="Goeker M."/>
        </authorList>
    </citation>
    <scope>NUCLEOTIDE SEQUENCE [LARGE SCALE GENOMIC DNA]</scope>
    <source>
        <strain evidence="7 8">DSM 24525</strain>
    </source>
</reference>
<feature type="transmembrane region" description="Helical" evidence="6">
    <location>
        <begin position="40"/>
        <end position="58"/>
    </location>
</feature>
<feature type="transmembrane region" description="Helical" evidence="6">
    <location>
        <begin position="354"/>
        <end position="375"/>
    </location>
</feature>
<keyword evidence="5 6" id="KW-0472">Membrane</keyword>
<evidence type="ECO:0000256" key="6">
    <source>
        <dbReference type="SAM" id="Phobius"/>
    </source>
</evidence>
<proteinExistence type="predicted"/>
<feature type="transmembrane region" description="Helical" evidence="6">
    <location>
        <begin position="70"/>
        <end position="87"/>
    </location>
</feature>
<keyword evidence="2" id="KW-0813">Transport</keyword>
<dbReference type="AlphaFoldDB" id="A0A2W7HTY7"/>
<dbReference type="PANTHER" id="PTHR23501">
    <property type="entry name" value="MAJOR FACILITATOR SUPERFAMILY"/>
    <property type="match status" value="1"/>
</dbReference>
<evidence type="ECO:0000256" key="5">
    <source>
        <dbReference type="ARBA" id="ARBA00023136"/>
    </source>
</evidence>